<organism evidence="6 7">
    <name type="scientific">Ditylenchus dipsaci</name>
    <dbReference type="NCBI Taxonomy" id="166011"/>
    <lineage>
        <taxon>Eukaryota</taxon>
        <taxon>Metazoa</taxon>
        <taxon>Ecdysozoa</taxon>
        <taxon>Nematoda</taxon>
        <taxon>Chromadorea</taxon>
        <taxon>Rhabditida</taxon>
        <taxon>Tylenchina</taxon>
        <taxon>Tylenchomorpha</taxon>
        <taxon>Sphaerularioidea</taxon>
        <taxon>Anguinidae</taxon>
        <taxon>Anguininae</taxon>
        <taxon>Ditylenchus</taxon>
    </lineage>
</organism>
<sequence length="148" mass="16188">MQTFIFCSLVCCFAALIAVDAGILPTIGTLQSAGARGKLLCKGKPYLNAKIKMYDVDTTDFDDLMGETSSDKDGNFIVIGNETELTTIDPKINIYHNCEDEAIECLRKFQIFLPKDHVAEGARPSKIFDAGVLNLSGKFPGESRDCLN</sequence>
<comment type="similarity">
    <text evidence="2">Belongs to the nematode transthyretin-like family.</text>
</comment>
<reference evidence="7" key="1">
    <citation type="submission" date="2022-11" db="UniProtKB">
        <authorList>
            <consortium name="WormBaseParasite"/>
        </authorList>
    </citation>
    <scope>IDENTIFICATION</scope>
</reference>
<name>A0A915EEJ4_9BILA</name>
<dbReference type="InterPro" id="IPR001534">
    <property type="entry name" value="Transthyretin-like"/>
</dbReference>
<evidence type="ECO:0000256" key="2">
    <source>
        <dbReference type="ARBA" id="ARBA00010112"/>
    </source>
</evidence>
<dbReference type="Pfam" id="PF01060">
    <property type="entry name" value="TTR-52"/>
    <property type="match status" value="1"/>
</dbReference>
<keyword evidence="4 5" id="KW-0732">Signal</keyword>
<dbReference type="GO" id="GO:0009986">
    <property type="term" value="C:cell surface"/>
    <property type="evidence" value="ECO:0007669"/>
    <property type="project" value="InterPro"/>
</dbReference>
<dbReference type="InterPro" id="IPR038479">
    <property type="entry name" value="Transthyretin-like_sf"/>
</dbReference>
<dbReference type="WBParaSite" id="jg5040">
    <property type="protein sequence ID" value="jg5040"/>
    <property type="gene ID" value="jg5040"/>
</dbReference>
<evidence type="ECO:0000313" key="6">
    <source>
        <dbReference type="Proteomes" id="UP000887574"/>
    </source>
</evidence>
<evidence type="ECO:0000256" key="5">
    <source>
        <dbReference type="SAM" id="SignalP"/>
    </source>
</evidence>
<proteinExistence type="inferred from homology"/>
<dbReference type="GO" id="GO:0005576">
    <property type="term" value="C:extracellular region"/>
    <property type="evidence" value="ECO:0007669"/>
    <property type="project" value="UniProtKB-SubCell"/>
</dbReference>
<dbReference type="Gene3D" id="2.60.40.3330">
    <property type="match status" value="1"/>
</dbReference>
<evidence type="ECO:0000313" key="7">
    <source>
        <dbReference type="WBParaSite" id="jg5040"/>
    </source>
</evidence>
<feature type="signal peptide" evidence="5">
    <location>
        <begin position="1"/>
        <end position="21"/>
    </location>
</feature>
<protein>
    <submittedName>
        <fullName evidence="7">Uncharacterized protein</fullName>
    </submittedName>
</protein>
<evidence type="ECO:0000256" key="4">
    <source>
        <dbReference type="ARBA" id="ARBA00022729"/>
    </source>
</evidence>
<evidence type="ECO:0000256" key="1">
    <source>
        <dbReference type="ARBA" id="ARBA00004613"/>
    </source>
</evidence>
<feature type="chain" id="PRO_5037311370" evidence="5">
    <location>
        <begin position="22"/>
        <end position="148"/>
    </location>
</feature>
<comment type="subcellular location">
    <subcellularLocation>
        <location evidence="1">Secreted</location>
    </subcellularLocation>
</comment>
<evidence type="ECO:0000256" key="3">
    <source>
        <dbReference type="ARBA" id="ARBA00022525"/>
    </source>
</evidence>
<dbReference type="Proteomes" id="UP000887574">
    <property type="component" value="Unplaced"/>
</dbReference>
<keyword evidence="6" id="KW-1185">Reference proteome</keyword>
<dbReference type="PANTHER" id="PTHR21700">
    <property type="entry name" value="TRANSTHYRETIN-LIKE FAMILY PROTEIN-RELATED"/>
    <property type="match status" value="1"/>
</dbReference>
<accession>A0A915EEJ4</accession>
<dbReference type="AlphaFoldDB" id="A0A915EEJ4"/>
<keyword evidence="3" id="KW-0964">Secreted</keyword>